<dbReference type="InterPro" id="IPR006311">
    <property type="entry name" value="TAT_signal"/>
</dbReference>
<dbReference type="STRING" id="257708.RGI145_21455"/>
<dbReference type="AlphaFoldDB" id="A0A1L7AM72"/>
<dbReference type="EMBL" id="CP015584">
    <property type="protein sequence ID" value="APT59873.1"/>
    <property type="molecule type" value="Genomic_DNA"/>
</dbReference>
<reference evidence="2 3" key="1">
    <citation type="submission" date="2016-05" db="EMBL/GenBank/DDBJ databases">
        <title>Complete Genome and Methylome Analysis of Psychrotrophic Bacterial Isolates from Antarctic Lake Untersee.</title>
        <authorList>
            <person name="Fomenkov A."/>
            <person name="Akimov V.N."/>
            <person name="Vasilyeva L.V."/>
            <person name="Andersen D."/>
            <person name="Vincze T."/>
            <person name="Roberts R.J."/>
        </authorList>
    </citation>
    <scope>NUCLEOTIDE SEQUENCE [LARGE SCALE GENOMIC DNA]</scope>
    <source>
        <strain evidence="2 3">U14-5</strain>
    </source>
</reference>
<protein>
    <recommendedName>
        <fullName evidence="4">DUF2092 domain-containing protein</fullName>
    </recommendedName>
</protein>
<dbReference type="SUPFAM" id="SSF89392">
    <property type="entry name" value="Prokaryotic lipoproteins and lipoprotein localization factors"/>
    <property type="match status" value="1"/>
</dbReference>
<keyword evidence="1" id="KW-0732">Signal</keyword>
<name>A0A1L7AM72_9PROT</name>
<dbReference type="KEGG" id="rgi:RGI145_21455"/>
<proteinExistence type="predicted"/>
<accession>A0A1L7AM72</accession>
<dbReference type="PROSITE" id="PS51318">
    <property type="entry name" value="TAT"/>
    <property type="match status" value="1"/>
</dbReference>
<dbReference type="Pfam" id="PF09865">
    <property type="entry name" value="DUF2092"/>
    <property type="match status" value="1"/>
</dbReference>
<evidence type="ECO:0000313" key="2">
    <source>
        <dbReference type="EMBL" id="APT59873.1"/>
    </source>
</evidence>
<gene>
    <name evidence="2" type="ORF">RGI145_21455</name>
</gene>
<dbReference type="Proteomes" id="UP000185494">
    <property type="component" value="Chromosome 2"/>
</dbReference>
<dbReference type="InterPro" id="IPR019207">
    <property type="entry name" value="DUF2092"/>
</dbReference>
<evidence type="ECO:0008006" key="4">
    <source>
        <dbReference type="Google" id="ProtNLM"/>
    </source>
</evidence>
<sequence length="274" mass="29573">MPRREGEAREEAVGGNDIRMIRPDGIGLHRRRVLASAAGLVMAGAGGRSLAQPVPDGLAPEAEALLRRMSESLSRAATLAVDCTSLREVRLADGRVATLISDLTLALHRPNRLRADLRGDAVLADVYYDGRQVAVHAVAQGAFARMDAPPTIDGLTTLLQERLRLPLDIGLLLGTDPYARLAEGTSGAVVSPSEVSGRPVWHLLLRSGEVDWEIWLDQTPAALPLLAAVRRGGLRTVMRFDEWRLGPQIADSLFRFTPPPGAREIPFVIQGGQP</sequence>
<organism evidence="2 3">
    <name type="scientific">Roseomonas gilardii</name>
    <dbReference type="NCBI Taxonomy" id="257708"/>
    <lineage>
        <taxon>Bacteria</taxon>
        <taxon>Pseudomonadati</taxon>
        <taxon>Pseudomonadota</taxon>
        <taxon>Alphaproteobacteria</taxon>
        <taxon>Acetobacterales</taxon>
        <taxon>Roseomonadaceae</taxon>
        <taxon>Roseomonas</taxon>
    </lineage>
</organism>
<dbReference type="InterPro" id="IPR029046">
    <property type="entry name" value="LolA/LolB/LppX"/>
</dbReference>
<evidence type="ECO:0000313" key="3">
    <source>
        <dbReference type="Proteomes" id="UP000185494"/>
    </source>
</evidence>
<evidence type="ECO:0000256" key="1">
    <source>
        <dbReference type="ARBA" id="ARBA00022729"/>
    </source>
</evidence>
<dbReference type="Gene3D" id="2.50.20.10">
    <property type="entry name" value="Lipoprotein localisation LolA/LolB/LppX"/>
    <property type="match status" value="1"/>
</dbReference>